<proteinExistence type="predicted"/>
<evidence type="ECO:0000313" key="1">
    <source>
        <dbReference type="EMBL" id="KAE9525598.1"/>
    </source>
</evidence>
<dbReference type="EMBL" id="VYZN01000059">
    <property type="protein sequence ID" value="KAE9525598.1"/>
    <property type="molecule type" value="Genomic_DNA"/>
</dbReference>
<name>A0A6G0T6C0_APHGL</name>
<keyword evidence="2" id="KW-1185">Reference proteome</keyword>
<gene>
    <name evidence="1" type="ORF">AGLY_014125</name>
</gene>
<protein>
    <submittedName>
        <fullName evidence="1">Uncharacterized protein</fullName>
    </submittedName>
</protein>
<organism evidence="1 2">
    <name type="scientific">Aphis glycines</name>
    <name type="common">Soybean aphid</name>
    <dbReference type="NCBI Taxonomy" id="307491"/>
    <lineage>
        <taxon>Eukaryota</taxon>
        <taxon>Metazoa</taxon>
        <taxon>Ecdysozoa</taxon>
        <taxon>Arthropoda</taxon>
        <taxon>Hexapoda</taxon>
        <taxon>Insecta</taxon>
        <taxon>Pterygota</taxon>
        <taxon>Neoptera</taxon>
        <taxon>Paraneoptera</taxon>
        <taxon>Hemiptera</taxon>
        <taxon>Sternorrhyncha</taxon>
        <taxon>Aphidomorpha</taxon>
        <taxon>Aphidoidea</taxon>
        <taxon>Aphididae</taxon>
        <taxon>Aphidini</taxon>
        <taxon>Aphis</taxon>
        <taxon>Aphis</taxon>
    </lineage>
</organism>
<comment type="caution">
    <text evidence="1">The sequence shown here is derived from an EMBL/GenBank/DDBJ whole genome shotgun (WGS) entry which is preliminary data.</text>
</comment>
<dbReference type="Proteomes" id="UP000475862">
    <property type="component" value="Unassembled WGS sequence"/>
</dbReference>
<dbReference type="AlphaFoldDB" id="A0A6G0T6C0"/>
<reference evidence="1 2" key="1">
    <citation type="submission" date="2019-08" db="EMBL/GenBank/DDBJ databases">
        <title>The genome of the soybean aphid Biotype 1, its phylome, world population structure and adaptation to the North American continent.</title>
        <authorList>
            <person name="Giordano R."/>
            <person name="Donthu R.K."/>
            <person name="Hernandez A.G."/>
            <person name="Wright C.L."/>
            <person name="Zimin A.V."/>
        </authorList>
    </citation>
    <scope>NUCLEOTIDE SEQUENCE [LARGE SCALE GENOMIC DNA]</scope>
    <source>
        <tissue evidence="1">Whole aphids</tissue>
    </source>
</reference>
<evidence type="ECO:0000313" key="2">
    <source>
        <dbReference type="Proteomes" id="UP000475862"/>
    </source>
</evidence>
<accession>A0A6G0T6C0</accession>
<sequence length="195" mass="21728">MHDLGILSKLKIYWHFDFQFLQVGLKLIKYMLALVAKLKLVAFPSFKSCPAIPTKENFISSIDSNPTISPSATNARFNLYTPFTTSTGVTKLRHPNLAACCNIISARLFKSDMSTSESIGAICFIRSIASGDSFISSSIFSPSCNNVANPGQFSRIDWKLVLIKVAFACFFINCPFVNCIRTRMINNFTKKKSNI</sequence>